<evidence type="ECO:0000256" key="1">
    <source>
        <dbReference type="SAM" id="Coils"/>
    </source>
</evidence>
<dbReference type="AlphaFoldDB" id="A0A1R4HI81"/>
<protein>
    <submittedName>
        <fullName evidence="3">Uncharacterized protein</fullName>
    </submittedName>
</protein>
<evidence type="ECO:0000256" key="2">
    <source>
        <dbReference type="SAM" id="Phobius"/>
    </source>
</evidence>
<proteinExistence type="predicted"/>
<reference evidence="4" key="1">
    <citation type="submission" date="2017-02" db="EMBL/GenBank/DDBJ databases">
        <authorList>
            <person name="Daims H."/>
        </authorList>
    </citation>
    <scope>NUCLEOTIDE SEQUENCE [LARGE SCALE GENOMIC DNA]</scope>
</reference>
<evidence type="ECO:0000313" key="4">
    <source>
        <dbReference type="Proteomes" id="UP000195667"/>
    </source>
</evidence>
<dbReference type="OrthoDB" id="6360863at2"/>
<feature type="transmembrane region" description="Helical" evidence="2">
    <location>
        <begin position="41"/>
        <end position="62"/>
    </location>
</feature>
<sequence>MSSDNNAELDMEMDNEGHNDSFEPLGHYYTKSVTPVKLGKLTRWIMIACACVVLALSIVYSGHVKQILPFLKNWQIPPFVWVSAETVSPSAPKISMDTRVTEIPEAHPLYFRPDRFTDIHQNLPLPRPIDSPKITQLENQLASLSTRIETQQQTYTEQFKTLENQLKTMQQQASKQPVVRTAIKPHHRKPPAVLPKKQTYRPVKTKTAPRKPSVHAMDTKASVPDFTLASIDQWGDKTQAVLRHHGQLYTLVPGSTLSGWTVVEFADSHEGVYMANRQGQRRLLSLD</sequence>
<evidence type="ECO:0000313" key="3">
    <source>
        <dbReference type="EMBL" id="SJM95590.1"/>
    </source>
</evidence>
<name>A0A1R4HI81_9GAMM</name>
<dbReference type="Proteomes" id="UP000195667">
    <property type="component" value="Unassembled WGS sequence"/>
</dbReference>
<dbReference type="EMBL" id="FUKI01000153">
    <property type="protein sequence ID" value="SJM95590.1"/>
    <property type="molecule type" value="Genomic_DNA"/>
</dbReference>
<keyword evidence="4" id="KW-1185">Reference proteome</keyword>
<dbReference type="RefSeq" id="WP_087144856.1">
    <property type="nucleotide sequence ID" value="NZ_FUKI01000153.1"/>
</dbReference>
<feature type="coiled-coil region" evidence="1">
    <location>
        <begin position="134"/>
        <end position="172"/>
    </location>
</feature>
<keyword evidence="2" id="KW-0812">Transmembrane</keyword>
<keyword evidence="2" id="KW-0472">Membrane</keyword>
<keyword evidence="1" id="KW-0175">Coiled coil</keyword>
<gene>
    <name evidence="3" type="ORF">CRENPOLYSF1_740002</name>
</gene>
<keyword evidence="2" id="KW-1133">Transmembrane helix</keyword>
<organism evidence="3 4">
    <name type="scientific">Crenothrix polyspora</name>
    <dbReference type="NCBI Taxonomy" id="360316"/>
    <lineage>
        <taxon>Bacteria</taxon>
        <taxon>Pseudomonadati</taxon>
        <taxon>Pseudomonadota</taxon>
        <taxon>Gammaproteobacteria</taxon>
        <taxon>Methylococcales</taxon>
        <taxon>Crenotrichaceae</taxon>
        <taxon>Crenothrix</taxon>
    </lineage>
</organism>
<accession>A0A1R4HI81</accession>